<dbReference type="RefSeq" id="WP_145195103.1">
    <property type="nucleotide sequence ID" value="NZ_CP036434.1"/>
</dbReference>
<name>A0A518ENH1_9BACT</name>
<organism evidence="6 7">
    <name type="scientific">Saltatorellus ferox</name>
    <dbReference type="NCBI Taxonomy" id="2528018"/>
    <lineage>
        <taxon>Bacteria</taxon>
        <taxon>Pseudomonadati</taxon>
        <taxon>Planctomycetota</taxon>
        <taxon>Planctomycetia</taxon>
        <taxon>Planctomycetia incertae sedis</taxon>
        <taxon>Saltatorellus</taxon>
    </lineage>
</organism>
<protein>
    <recommendedName>
        <fullName evidence="3">exo-alpha-sialidase</fullName>
        <ecNumber evidence="3">3.2.1.18</ecNumber>
    </recommendedName>
</protein>
<sequence precursor="true">MFSSRSASLFTASLFLALSASADAQIVRDAARINTNGLNLNGANSQDGVALAAQGSRVYAVWAEQFATNSGTQDIYLARSVDDGLSFDAPVRVDLGDAENATDSDFAKIAVADNGNLVVVWEEKRDAAAQSSGNEDIFYNLSTDGGLTWMAASLPLNTNTAGADITSDIDRIWLAASGNTFHVTWEEDAIAGAGGAEEVVYTRSTDAGLTWSTPVIVSPATGTDDVDDPKVAADGDLVIITYVDVNDDLAVVRSTDGGATFSAPFIAESDLSGNVDEPQLEVKGQTVLIGWNEEDPNTPAGEGVHCVVSQDGGLTWLPEVTLSLQHEIVAGSDTDIPQVFIESADELYVVYDEDSQAIAAGMAGGSGANNCYLAYSKDGGATWTSDVPISLGTVANRPEIVVTAGVVVVNAELDANGANTLAFFVSEDGGASFLPLLNVPSSGPDSDFVDRNECTYMVVSEATNSITIGYLDNSTGANEVYAAGLTLIRNIGTAYCTVITNSTGTGARLLANGSQEAAANDFTLSAVDMPENTFGVFLASLTSDFSANPGGSAGNLCIGPNFGRGVGGAIVSSGAAGTFTLAADLTAIPTATGPMAVTAGDRVYFQAWFRDSVNGATTSNFSNGLLLVFE</sequence>
<evidence type="ECO:0000256" key="1">
    <source>
        <dbReference type="ARBA" id="ARBA00000427"/>
    </source>
</evidence>
<keyword evidence="7" id="KW-1185">Reference proteome</keyword>
<dbReference type="GO" id="GO:0006689">
    <property type="term" value="P:ganglioside catabolic process"/>
    <property type="evidence" value="ECO:0007669"/>
    <property type="project" value="TreeGrafter"/>
</dbReference>
<dbReference type="InterPro" id="IPR026856">
    <property type="entry name" value="Sialidase_fam"/>
</dbReference>
<dbReference type="PANTHER" id="PTHR10628:SF30">
    <property type="entry name" value="EXO-ALPHA-SIALIDASE"/>
    <property type="match status" value="1"/>
</dbReference>
<proteinExistence type="inferred from homology"/>
<dbReference type="EC" id="3.2.1.18" evidence="3"/>
<dbReference type="GO" id="GO:0016020">
    <property type="term" value="C:membrane"/>
    <property type="evidence" value="ECO:0007669"/>
    <property type="project" value="TreeGrafter"/>
</dbReference>
<dbReference type="AlphaFoldDB" id="A0A518ENH1"/>
<evidence type="ECO:0000256" key="2">
    <source>
        <dbReference type="ARBA" id="ARBA00009348"/>
    </source>
</evidence>
<dbReference type="Pfam" id="PF13088">
    <property type="entry name" value="BNR_2"/>
    <property type="match status" value="1"/>
</dbReference>
<comment type="catalytic activity">
    <reaction evidence="1">
        <text>Hydrolysis of alpha-(2-&gt;3)-, alpha-(2-&gt;6)-, alpha-(2-&gt;8)- glycosidic linkages of terminal sialic acid residues in oligosaccharides, glycoproteins, glycolipids, colominic acid and synthetic substrates.</text>
        <dbReference type="EC" id="3.2.1.18"/>
    </reaction>
</comment>
<evidence type="ECO:0000256" key="4">
    <source>
        <dbReference type="SAM" id="SignalP"/>
    </source>
</evidence>
<feature type="signal peptide" evidence="4">
    <location>
        <begin position="1"/>
        <end position="24"/>
    </location>
</feature>
<dbReference type="InterPro" id="IPR036278">
    <property type="entry name" value="Sialidase_sf"/>
</dbReference>
<evidence type="ECO:0000313" key="6">
    <source>
        <dbReference type="EMBL" id="QDV05636.1"/>
    </source>
</evidence>
<evidence type="ECO:0000313" key="7">
    <source>
        <dbReference type="Proteomes" id="UP000320390"/>
    </source>
</evidence>
<reference evidence="6 7" key="1">
    <citation type="submission" date="2019-02" db="EMBL/GenBank/DDBJ databases">
        <title>Deep-cultivation of Planctomycetes and their phenomic and genomic characterization uncovers novel biology.</title>
        <authorList>
            <person name="Wiegand S."/>
            <person name="Jogler M."/>
            <person name="Boedeker C."/>
            <person name="Pinto D."/>
            <person name="Vollmers J."/>
            <person name="Rivas-Marin E."/>
            <person name="Kohn T."/>
            <person name="Peeters S.H."/>
            <person name="Heuer A."/>
            <person name="Rast P."/>
            <person name="Oberbeckmann S."/>
            <person name="Bunk B."/>
            <person name="Jeske O."/>
            <person name="Meyerdierks A."/>
            <person name="Storesund J.E."/>
            <person name="Kallscheuer N."/>
            <person name="Luecker S."/>
            <person name="Lage O.M."/>
            <person name="Pohl T."/>
            <person name="Merkel B.J."/>
            <person name="Hornburger P."/>
            <person name="Mueller R.-W."/>
            <person name="Bruemmer F."/>
            <person name="Labrenz M."/>
            <person name="Spormann A.M."/>
            <person name="Op den Camp H."/>
            <person name="Overmann J."/>
            <person name="Amann R."/>
            <person name="Jetten M.S.M."/>
            <person name="Mascher T."/>
            <person name="Medema M.H."/>
            <person name="Devos D.P."/>
            <person name="Kaster A.-K."/>
            <person name="Ovreas L."/>
            <person name="Rohde M."/>
            <person name="Galperin M.Y."/>
            <person name="Jogler C."/>
        </authorList>
    </citation>
    <scope>NUCLEOTIDE SEQUENCE [LARGE SCALE GENOMIC DNA]</scope>
    <source>
        <strain evidence="6 7">Poly30</strain>
    </source>
</reference>
<feature type="domain" description="Sialidase" evidence="5">
    <location>
        <begin position="181"/>
        <end position="461"/>
    </location>
</feature>
<dbReference type="CDD" id="cd15482">
    <property type="entry name" value="Sialidase_non-viral"/>
    <property type="match status" value="1"/>
</dbReference>
<dbReference type="Proteomes" id="UP000320390">
    <property type="component" value="Chromosome"/>
</dbReference>
<accession>A0A518ENH1</accession>
<dbReference type="Gene3D" id="2.120.10.10">
    <property type="match status" value="3"/>
</dbReference>
<dbReference type="SUPFAM" id="SSF50939">
    <property type="entry name" value="Sialidases"/>
    <property type="match status" value="2"/>
</dbReference>
<feature type="chain" id="PRO_5022213439" description="exo-alpha-sialidase" evidence="4">
    <location>
        <begin position="25"/>
        <end position="630"/>
    </location>
</feature>
<evidence type="ECO:0000256" key="3">
    <source>
        <dbReference type="ARBA" id="ARBA00012733"/>
    </source>
</evidence>
<dbReference type="PANTHER" id="PTHR10628">
    <property type="entry name" value="SIALIDASE"/>
    <property type="match status" value="1"/>
</dbReference>
<dbReference type="GO" id="GO:0009313">
    <property type="term" value="P:oligosaccharide catabolic process"/>
    <property type="evidence" value="ECO:0007669"/>
    <property type="project" value="TreeGrafter"/>
</dbReference>
<gene>
    <name evidence="6" type="ORF">Poly30_11350</name>
</gene>
<evidence type="ECO:0000259" key="5">
    <source>
        <dbReference type="Pfam" id="PF13088"/>
    </source>
</evidence>
<dbReference type="GO" id="GO:0005737">
    <property type="term" value="C:cytoplasm"/>
    <property type="evidence" value="ECO:0007669"/>
    <property type="project" value="TreeGrafter"/>
</dbReference>
<dbReference type="OrthoDB" id="7294637at2"/>
<keyword evidence="4" id="KW-0732">Signal</keyword>
<comment type="similarity">
    <text evidence="2">Belongs to the glycosyl hydrolase 33 family.</text>
</comment>
<dbReference type="EMBL" id="CP036434">
    <property type="protein sequence ID" value="QDV05636.1"/>
    <property type="molecule type" value="Genomic_DNA"/>
</dbReference>
<dbReference type="GO" id="GO:0004308">
    <property type="term" value="F:exo-alpha-sialidase activity"/>
    <property type="evidence" value="ECO:0007669"/>
    <property type="project" value="UniProtKB-EC"/>
</dbReference>
<dbReference type="InterPro" id="IPR011040">
    <property type="entry name" value="Sialidase"/>
</dbReference>